<dbReference type="Pfam" id="PF20436">
    <property type="entry name" value="LonB_AAA-LID"/>
    <property type="match status" value="1"/>
</dbReference>
<reference evidence="6 7" key="1">
    <citation type="submission" date="2019-06" db="EMBL/GenBank/DDBJ databases">
        <title>Genome analyses of bacteria isolated from kimchi.</title>
        <authorList>
            <person name="Lee S."/>
            <person name="Ahn S."/>
            <person name="Roh S."/>
        </authorList>
    </citation>
    <scope>NUCLEOTIDE SEQUENCE [LARGE SCALE GENOMIC DNA]</scope>
    <source>
        <strain evidence="6 7">CBA4606</strain>
    </source>
</reference>
<dbReference type="InterPro" id="IPR027417">
    <property type="entry name" value="P-loop_NTPase"/>
</dbReference>
<feature type="domain" description="Lon proteolytic" evidence="5">
    <location>
        <begin position="560"/>
        <end position="755"/>
    </location>
</feature>
<evidence type="ECO:0000256" key="3">
    <source>
        <dbReference type="SAM" id="Coils"/>
    </source>
</evidence>
<accession>A0A5B8SVZ2</accession>
<dbReference type="SUPFAM" id="SSF52540">
    <property type="entry name" value="P-loop containing nucleoside triphosphate hydrolases"/>
    <property type="match status" value="1"/>
</dbReference>
<organism evidence="6 7">
    <name type="scientific">Pistricoccus aurantiacus</name>
    <dbReference type="NCBI Taxonomy" id="1883414"/>
    <lineage>
        <taxon>Bacteria</taxon>
        <taxon>Pseudomonadati</taxon>
        <taxon>Pseudomonadota</taxon>
        <taxon>Gammaproteobacteria</taxon>
        <taxon>Oceanospirillales</taxon>
        <taxon>Halomonadaceae</taxon>
        <taxon>Pistricoccus</taxon>
    </lineage>
</organism>
<dbReference type="GO" id="GO:0006508">
    <property type="term" value="P:proteolysis"/>
    <property type="evidence" value="ECO:0007669"/>
    <property type="project" value="UniProtKB-KW"/>
</dbReference>
<dbReference type="InterPro" id="IPR046844">
    <property type="entry name" value="Lon-like_helical"/>
</dbReference>
<evidence type="ECO:0000313" key="6">
    <source>
        <dbReference type="EMBL" id="QEA40581.1"/>
    </source>
</evidence>
<feature type="coiled-coil region" evidence="3">
    <location>
        <begin position="204"/>
        <end position="231"/>
    </location>
</feature>
<dbReference type="GO" id="GO:0005524">
    <property type="term" value="F:ATP binding"/>
    <property type="evidence" value="ECO:0007669"/>
    <property type="project" value="InterPro"/>
</dbReference>
<dbReference type="InterPro" id="IPR027065">
    <property type="entry name" value="Lon_Prtase"/>
</dbReference>
<keyword evidence="7" id="KW-1185">Reference proteome</keyword>
<dbReference type="InterPro" id="IPR020568">
    <property type="entry name" value="Ribosomal_Su5_D2-typ_SF"/>
</dbReference>
<dbReference type="KEGG" id="paur:FGL86_16840"/>
<dbReference type="Pfam" id="PF13654">
    <property type="entry name" value="AAA_32"/>
    <property type="match status" value="1"/>
</dbReference>
<dbReference type="PRINTS" id="PR00830">
    <property type="entry name" value="ENDOLAPTASE"/>
</dbReference>
<dbReference type="Gene3D" id="3.40.50.300">
    <property type="entry name" value="P-loop containing nucleotide triphosphate hydrolases"/>
    <property type="match status" value="2"/>
</dbReference>
<gene>
    <name evidence="6" type="ORF">FGL86_16840</name>
</gene>
<feature type="region of interest" description="Disordered" evidence="4">
    <location>
        <begin position="786"/>
        <end position="805"/>
    </location>
</feature>
<dbReference type="GO" id="GO:0030163">
    <property type="term" value="P:protein catabolic process"/>
    <property type="evidence" value="ECO:0007669"/>
    <property type="project" value="InterPro"/>
</dbReference>
<dbReference type="AlphaFoldDB" id="A0A5B8SVZ2"/>
<comment type="catalytic activity">
    <reaction evidence="2">
        <text>Hydrolysis of proteins in presence of ATP.</text>
        <dbReference type="EC" id="3.4.21.53"/>
    </reaction>
</comment>
<keyword evidence="2" id="KW-0720">Serine protease</keyword>
<dbReference type="RefSeq" id="WP_147185848.1">
    <property type="nucleotide sequence ID" value="NZ_CP042382.1"/>
</dbReference>
<dbReference type="GO" id="GO:0004252">
    <property type="term" value="F:serine-type endopeptidase activity"/>
    <property type="evidence" value="ECO:0007669"/>
    <property type="project" value="UniProtKB-UniRule"/>
</dbReference>
<sequence>MTAHPEPLAADRLYRHCDPDSLDFETSDELGPLDQLIGQDRALEALRFGTGIQGLGYNLFVLGPSGVGKHEIVKRFLHERSRQAPAPSDWCYLHDFKQGSHPRLIELPAGKGARFRRDLEQLVEELQHAIPATFESDEYQSRLHEIQQELGQRQSEAFREIGKEAEQEHIALIQSPNGFSFAPRNDEGEVMDLEAFQALPEERRQAIQRTIAALQEKLQKTIQQMPRWRKEVQQRVLALNEEMAAASVGPLLEELREAYRDHPRVVEHVNAIQQDVTENVNALISQEARSNGSMASVFSRYQANLLVDNAEQQGAPVVYEDMPTYQHLVGRVEHQVHQGALLTDFRLIRAGALHRANGGYLILDAAKVLTQPFVWESLKRALYGARVKIESLERLYSLVSTVSLEPEPMPLDLKVVLIGNRMLYYLLCAYDPDFLELFKVQADLEEDVQRDADTQRLYARLFATLAREANLKALGRDAVARLIEHASRLADDSERLSVHRRAFRDLLREADYWAARAGSDRVTAEHVQEAIDQQIYRASRVHESMERSILRDIMLIDTAGEALGQVNGLSVIQLGSHAFGRPTRITATARPGRGGLVDIEREAKLGGNIHSKGVMILSRLLASRYAGESALSLSASLAFEQSYGMVDGDSASVAEFCALLSVLARAPLHQSLAVTGSVNQHGQVQAVGGVNEKIEGFFDICQARGLDGSHGVLLPRANVVHLMLRGDVLQAARDGRFKVYPIDSVDEAICLLTGLIAGERGADGRFPAGTLNRRVADRLDEFAEIGRRQAGGDNRQDASRHDDSR</sequence>
<dbReference type="OrthoDB" id="9758568at2"/>
<dbReference type="InterPro" id="IPR008269">
    <property type="entry name" value="Lon_proteolytic"/>
</dbReference>
<keyword evidence="1 2" id="KW-0645">Protease</keyword>
<keyword evidence="2" id="KW-0378">Hydrolase</keyword>
<dbReference type="Gene3D" id="3.30.230.10">
    <property type="match status" value="1"/>
</dbReference>
<feature type="active site" evidence="2">
    <location>
        <position position="693"/>
    </location>
</feature>
<dbReference type="EMBL" id="CP042382">
    <property type="protein sequence ID" value="QEA40581.1"/>
    <property type="molecule type" value="Genomic_DNA"/>
</dbReference>
<dbReference type="Proteomes" id="UP000321272">
    <property type="component" value="Chromosome"/>
</dbReference>
<protein>
    <recommendedName>
        <fullName evidence="2">endopeptidase La</fullName>
        <ecNumber evidence="2">3.4.21.53</ecNumber>
    </recommendedName>
</protein>
<dbReference type="InterPro" id="IPR014721">
    <property type="entry name" value="Ribsml_uS5_D2-typ_fold_subgr"/>
</dbReference>
<dbReference type="InterPro" id="IPR041699">
    <property type="entry name" value="AAA_32"/>
</dbReference>
<dbReference type="SUPFAM" id="SSF54211">
    <property type="entry name" value="Ribosomal protein S5 domain 2-like"/>
    <property type="match status" value="1"/>
</dbReference>
<name>A0A5B8SVZ2_9GAMM</name>
<feature type="compositionally biased region" description="Basic and acidic residues" evidence="4">
    <location>
        <begin position="794"/>
        <end position="805"/>
    </location>
</feature>
<evidence type="ECO:0000259" key="5">
    <source>
        <dbReference type="PROSITE" id="PS51786"/>
    </source>
</evidence>
<keyword evidence="3" id="KW-0175">Coiled coil</keyword>
<dbReference type="GO" id="GO:0004176">
    <property type="term" value="F:ATP-dependent peptidase activity"/>
    <property type="evidence" value="ECO:0007669"/>
    <property type="project" value="UniProtKB-UniRule"/>
</dbReference>
<dbReference type="PANTHER" id="PTHR10046">
    <property type="entry name" value="ATP DEPENDENT LON PROTEASE FAMILY MEMBER"/>
    <property type="match status" value="1"/>
</dbReference>
<feature type="active site" evidence="2">
    <location>
        <position position="650"/>
    </location>
</feature>
<dbReference type="EC" id="3.4.21.53" evidence="2"/>
<evidence type="ECO:0000313" key="7">
    <source>
        <dbReference type="Proteomes" id="UP000321272"/>
    </source>
</evidence>
<dbReference type="Gene3D" id="1.10.8.60">
    <property type="match status" value="1"/>
</dbReference>
<dbReference type="Pfam" id="PF20437">
    <property type="entry name" value="LonC_helical"/>
    <property type="match status" value="1"/>
</dbReference>
<evidence type="ECO:0000256" key="2">
    <source>
        <dbReference type="PROSITE-ProRule" id="PRU01122"/>
    </source>
</evidence>
<evidence type="ECO:0000256" key="4">
    <source>
        <dbReference type="SAM" id="MobiDB-lite"/>
    </source>
</evidence>
<proteinExistence type="inferred from homology"/>
<dbReference type="InterPro" id="IPR046843">
    <property type="entry name" value="LonB_AAA-LID"/>
</dbReference>
<dbReference type="Pfam" id="PF05362">
    <property type="entry name" value="Lon_C"/>
    <property type="match status" value="1"/>
</dbReference>
<comment type="similarity">
    <text evidence="2">Belongs to the peptidase S16 family.</text>
</comment>
<dbReference type="PROSITE" id="PS51786">
    <property type="entry name" value="LON_PROTEOLYTIC"/>
    <property type="match status" value="1"/>
</dbReference>
<evidence type="ECO:0000256" key="1">
    <source>
        <dbReference type="ARBA" id="ARBA00022670"/>
    </source>
</evidence>